<evidence type="ECO:0000256" key="2">
    <source>
        <dbReference type="SAM" id="MobiDB-lite"/>
    </source>
</evidence>
<organism evidence="3 4">
    <name type="scientific">Pogonomyrmex barbatus</name>
    <name type="common">red harvester ant</name>
    <dbReference type="NCBI Taxonomy" id="144034"/>
    <lineage>
        <taxon>Eukaryota</taxon>
        <taxon>Metazoa</taxon>
        <taxon>Ecdysozoa</taxon>
        <taxon>Arthropoda</taxon>
        <taxon>Hexapoda</taxon>
        <taxon>Insecta</taxon>
        <taxon>Pterygota</taxon>
        <taxon>Neoptera</taxon>
        <taxon>Endopterygota</taxon>
        <taxon>Hymenoptera</taxon>
        <taxon>Apocrita</taxon>
        <taxon>Aculeata</taxon>
        <taxon>Formicoidea</taxon>
        <taxon>Formicidae</taxon>
        <taxon>Myrmicinae</taxon>
        <taxon>Pogonomyrmex</taxon>
    </lineage>
</organism>
<dbReference type="GO" id="GO:0042302">
    <property type="term" value="F:structural constituent of cuticle"/>
    <property type="evidence" value="ECO:0007669"/>
    <property type="project" value="UniProtKB-UniRule"/>
</dbReference>
<dbReference type="KEGG" id="pbar:105425481"/>
<dbReference type="OrthoDB" id="6629770at2759"/>
<reference evidence="4" key="1">
    <citation type="submission" date="2025-08" db="UniProtKB">
        <authorList>
            <consortium name="RefSeq"/>
        </authorList>
    </citation>
    <scope>IDENTIFICATION</scope>
</reference>
<dbReference type="Pfam" id="PF00379">
    <property type="entry name" value="Chitin_bind_4"/>
    <property type="match status" value="1"/>
</dbReference>
<evidence type="ECO:0000256" key="1">
    <source>
        <dbReference type="PROSITE-ProRule" id="PRU00497"/>
    </source>
</evidence>
<accession>A0A6I9W0W1</accession>
<feature type="compositionally biased region" description="Pro residues" evidence="2">
    <location>
        <begin position="1035"/>
        <end position="1052"/>
    </location>
</feature>
<dbReference type="Proteomes" id="UP000504615">
    <property type="component" value="Unplaced"/>
</dbReference>
<name>A0A6I9W0W1_9HYME</name>
<gene>
    <name evidence="4" type="primary">LOC105425481</name>
</gene>
<evidence type="ECO:0000313" key="4">
    <source>
        <dbReference type="RefSeq" id="XP_011634577.1"/>
    </source>
</evidence>
<feature type="region of interest" description="Disordered" evidence="2">
    <location>
        <begin position="293"/>
        <end position="325"/>
    </location>
</feature>
<dbReference type="PROSITE" id="PS51155">
    <property type="entry name" value="CHIT_BIND_RR_2"/>
    <property type="match status" value="1"/>
</dbReference>
<protein>
    <submittedName>
        <fullName evidence="4">Mucin-12-like</fullName>
    </submittedName>
</protein>
<feature type="region of interest" description="Disordered" evidence="2">
    <location>
        <begin position="987"/>
        <end position="1059"/>
    </location>
</feature>
<keyword evidence="3" id="KW-1185">Reference proteome</keyword>
<dbReference type="GeneID" id="105425481"/>
<feature type="compositionally biased region" description="Polar residues" evidence="2">
    <location>
        <begin position="346"/>
        <end position="362"/>
    </location>
</feature>
<proteinExistence type="predicted"/>
<evidence type="ECO:0000313" key="3">
    <source>
        <dbReference type="Proteomes" id="UP000504615"/>
    </source>
</evidence>
<dbReference type="InterPro" id="IPR000618">
    <property type="entry name" value="Insect_cuticle"/>
</dbReference>
<sequence>MTADAYKYGYNVNPRGQFHHEVRGPHQITYGCYGYIDPFGQLKTIFYISDGWGYRIVQPGKNVELFFHKHEYHENRNNHDHNETHEHYGVFTPWQELHFPIVCAQYENENILFLKTSNKEGHSKFGTPVRPDTKKFGKSLYQGHLENSSTQDMSNIPQKSTSEEITSHFEHLEITDIPSTPGMPRTPGTFGKQRPLYQEYFRTHEITDTSDILDIPGTSGRPKTPSYSENQRTLNILTSPRILEKPKMRETSSYSKYSGASEISNISDTPAILGQRSETYPKQPVSSIVHVTPDTPRLSEKSGMLQQESGIPRNVPGTSSTPGMANRSKALSYPEYSGTPRILGISGTSNTSETFKKSGTLSRSEQSKISGISGILDVLGTSRRPEMPSYPEHSQTFGISDISDIFKTITKSKGSEMPLYRGSPETSGIPIILDTPDVPGISKSPVNSEYLATPRVPGILATSHISKKGGYNSVPGRSRTLSYPKYLETIEILGTSNTSTPGTFGRPKMPLYPGYQKTPGISDIPEIPQTSEISAERLHTLLYPEYTETSGIHVIPSTLGTLGKLEKLETSIYSKIPGISDISDISGTLGKPRRPGILSYSEYSGTSKISGTSNASRILGRPEVSSYSKSKHLETSGISSIVGTFNTSEKSTPSHPEYMGTSGIPEISEEIKTLIHSEHLGTSRIHVTPSIRGTLEKLGELEMPSYSGHAGISSRISNISGISGKSEISTYSGYSKTPEHHIIPSISGMLSKLERSKTPTYAKHPKISEIPDIPSISDISRLSEDLETTIYSEHPGVSSISGTFGSSGRPRMPSYLETFDNLSTPEMSEKSGSYSKYLRISNVSSSLGTSNILGIPGISSHSIHAESIIPKIRGKSGTPLHYKHARILNMSDTANTLGILGRSRTLFHPQRPKTFIISSTPRISDISGKSITSYPGYPIYPIKSKTPVNFEMLSKPDDIYSEFSNTSNKSSFPFKSGKSGYTYTEDYTEESKNPLGPISIEPHGEVSSKDPSSGIGGIGNVDNISDKENVGPNGPDGPWPTGSPGPNGPWPGDPDYISGISIKSTRKPLHKGLIRNHHSSIYSDTDKYNSVSQYSFNGTGISYTNYTKDNELLKLIYPMKVNTSLYNTDHNRYRPQYKIQSVASVHKGKEIMYNRNETNSLLQIGSTPSSLKYKSEDHQYTDMIKLNPQFHDHLTHTEPQQVKKPLKNEPLKHLSVHRSQYQKSIFYPFNNSQSSRGSNQFNKLVQQESAVNVDGRYNKFANMDNKSISDISTQDEPSSVLEKQVNVHLEQISRTNPVLDAIGVQPPNFINVKPFSLPIGPDSQACPCYLIESKNNTNVETSSTLTSVIGQFGFVPIIFVPYCPGNEMDSNKIKIMFPSITSVPYICDICDIQDSKLGIRTLDINQLGNIDYLKEILNQPNLGLFNVSVKNNIKQKRSKGRKTK</sequence>
<keyword evidence="1" id="KW-0193">Cuticle</keyword>
<feature type="region of interest" description="Disordered" evidence="2">
    <location>
        <begin position="342"/>
        <end position="362"/>
    </location>
</feature>
<dbReference type="RefSeq" id="XP_011634577.1">
    <property type="nucleotide sequence ID" value="XM_011636275.2"/>
</dbReference>